<keyword evidence="6" id="KW-1185">Reference proteome</keyword>
<evidence type="ECO:0000256" key="2">
    <source>
        <dbReference type="ARBA" id="ARBA00023002"/>
    </source>
</evidence>
<evidence type="ECO:0000313" key="6">
    <source>
        <dbReference type="Proteomes" id="UP000271003"/>
    </source>
</evidence>
<dbReference type="InterPro" id="IPR003680">
    <property type="entry name" value="Flavodoxin_fold"/>
</dbReference>
<dbReference type="GO" id="GO:0003955">
    <property type="term" value="F:NAD(P)H dehydrogenase (quinone) activity"/>
    <property type="evidence" value="ECO:0007669"/>
    <property type="project" value="TreeGrafter"/>
</dbReference>
<organism evidence="5 6">
    <name type="scientific">Sutterella megalosphaeroides</name>
    <dbReference type="NCBI Taxonomy" id="2494234"/>
    <lineage>
        <taxon>Bacteria</taxon>
        <taxon>Pseudomonadati</taxon>
        <taxon>Pseudomonadota</taxon>
        <taxon>Betaproteobacteria</taxon>
        <taxon>Burkholderiales</taxon>
        <taxon>Sutterellaceae</taxon>
        <taxon>Sutterella</taxon>
    </lineage>
</organism>
<proteinExistence type="inferred from homology"/>
<comment type="similarity">
    <text evidence="1">Belongs to the NAD(P)H dehydrogenase (quinone) family.</text>
</comment>
<name>A0A2Z6IAR8_9BURK</name>
<feature type="signal peptide" evidence="3">
    <location>
        <begin position="1"/>
        <end position="23"/>
    </location>
</feature>
<evidence type="ECO:0000256" key="3">
    <source>
        <dbReference type="SAM" id="SignalP"/>
    </source>
</evidence>
<protein>
    <recommendedName>
        <fullName evidence="4">Flavodoxin-like fold domain-containing protein</fullName>
    </recommendedName>
</protein>
<dbReference type="PANTHER" id="PTHR10204:SF34">
    <property type="entry name" value="NAD(P)H DEHYDROGENASE [QUINONE] 1 ISOFORM 1"/>
    <property type="match status" value="1"/>
</dbReference>
<evidence type="ECO:0000313" key="5">
    <source>
        <dbReference type="EMBL" id="BBF23613.1"/>
    </source>
</evidence>
<keyword evidence="2" id="KW-0560">Oxidoreductase</keyword>
<dbReference type="EMBL" id="AP018786">
    <property type="protein sequence ID" value="BBF23613.1"/>
    <property type="molecule type" value="Genomic_DNA"/>
</dbReference>
<feature type="chain" id="PRO_5016263138" description="Flavodoxin-like fold domain-containing protein" evidence="3">
    <location>
        <begin position="24"/>
        <end position="292"/>
    </location>
</feature>
<dbReference type="InterPro" id="IPR029039">
    <property type="entry name" value="Flavoprotein-like_sf"/>
</dbReference>
<dbReference type="RefSeq" id="WP_120177200.1">
    <property type="nucleotide sequence ID" value="NZ_AP018786.1"/>
</dbReference>
<evidence type="ECO:0000259" key="4">
    <source>
        <dbReference type="Pfam" id="PF02525"/>
    </source>
</evidence>
<dbReference type="GO" id="GO:0005829">
    <property type="term" value="C:cytosol"/>
    <property type="evidence" value="ECO:0007669"/>
    <property type="project" value="TreeGrafter"/>
</dbReference>
<evidence type="ECO:0000256" key="1">
    <source>
        <dbReference type="ARBA" id="ARBA00006252"/>
    </source>
</evidence>
<sequence>MQKSVCALVCAAAAALAAPALQAAPEAVSGATVKVNIQGGAMPENVDAVTSASVVPEKLRQKIVPNGFTRDGKAKRVLFVVGDPRHESVEWDLVNTAAKHFMEKGLEVEIRDLYKIGFNPVLPLESFFHAKDGFGPAPKDVAVEQLIVSAADYIVFCYPNWHDSPNAITKGYTERVFSKQFAYRDTEKGLEGLLKDKGIFLIMNAGWVGMGRGSVGDGIPQKAGEKSNPIWDSYMTAYKTVWDDTAGFWGVKNLGQFVNDRTPGNHDADYAEKLQKLRDDLKASLDRNFGLK</sequence>
<dbReference type="Proteomes" id="UP000271003">
    <property type="component" value="Chromosome"/>
</dbReference>
<dbReference type="KEGG" id="sutt:SUTMEG_15040"/>
<dbReference type="SUPFAM" id="SSF52218">
    <property type="entry name" value="Flavoproteins"/>
    <property type="match status" value="1"/>
</dbReference>
<reference evidence="5 6" key="1">
    <citation type="journal article" date="2018" name="Int. J. Syst. Evol. Microbiol.">
        <title>Mesosutterella multiformis gen. nov., sp. nov., a member of the family Sutterellaceae and Sutterella megalosphaeroides sp. nov., isolated from human faeces.</title>
        <authorList>
            <person name="Sakamoto M."/>
            <person name="Ikeyama N."/>
            <person name="Kunihiro T."/>
            <person name="Iino T."/>
            <person name="Yuki M."/>
            <person name="Ohkuma M."/>
        </authorList>
    </citation>
    <scope>NUCLEOTIDE SEQUENCE [LARGE SCALE GENOMIC DNA]</scope>
    <source>
        <strain evidence="5 6">6FBBBH3</strain>
    </source>
</reference>
<dbReference type="AlphaFoldDB" id="A0A2Z6IAR8"/>
<dbReference type="Gene3D" id="3.40.50.360">
    <property type="match status" value="1"/>
</dbReference>
<feature type="domain" description="Flavodoxin-like fold" evidence="4">
    <location>
        <begin position="75"/>
        <end position="209"/>
    </location>
</feature>
<dbReference type="PANTHER" id="PTHR10204">
    <property type="entry name" value="NAD P H OXIDOREDUCTASE-RELATED"/>
    <property type="match status" value="1"/>
</dbReference>
<accession>A0A2Z6IAR8</accession>
<dbReference type="InterPro" id="IPR051545">
    <property type="entry name" value="NAD(P)H_dehydrogenase_qn"/>
</dbReference>
<dbReference type="OrthoDB" id="9798454at2"/>
<dbReference type="Pfam" id="PF02525">
    <property type="entry name" value="Flavodoxin_2"/>
    <property type="match status" value="1"/>
</dbReference>
<gene>
    <name evidence="5" type="ORF">SUTMEG_15040</name>
</gene>
<keyword evidence="3" id="KW-0732">Signal</keyword>